<dbReference type="OrthoDB" id="2884727at2759"/>
<dbReference type="SUPFAM" id="SSF52047">
    <property type="entry name" value="RNI-like"/>
    <property type="match status" value="1"/>
</dbReference>
<protein>
    <submittedName>
        <fullName evidence="1">Uncharacterized protein</fullName>
    </submittedName>
</protein>
<evidence type="ECO:0000313" key="1">
    <source>
        <dbReference type="EMBL" id="ESK91754.1"/>
    </source>
</evidence>
<accession>V2YJ82</accession>
<keyword evidence="2" id="KW-1185">Reference proteome</keyword>
<dbReference type="AlphaFoldDB" id="V2YJ82"/>
<reference evidence="1 2" key="1">
    <citation type="journal article" date="2014" name="BMC Genomics">
        <title>Genome and secretome analysis of the hemibiotrophic fungal pathogen, Moniliophthora roreri, which causes frosty pod rot disease of cacao: mechanisms of the biotrophic and necrotrophic phases.</title>
        <authorList>
            <person name="Meinhardt L.W."/>
            <person name="Costa G.G.L."/>
            <person name="Thomazella D.P.T."/>
            <person name="Teixeira P.J.P.L."/>
            <person name="Carazzolle M.F."/>
            <person name="Schuster S.C."/>
            <person name="Carlson J.E."/>
            <person name="Guiltinan M.J."/>
            <person name="Mieczkowski P."/>
            <person name="Farmer A."/>
            <person name="Ramaraj T."/>
            <person name="Crozier J."/>
            <person name="Davis R.E."/>
            <person name="Shao J."/>
            <person name="Melnick R.L."/>
            <person name="Pereira G.A.G."/>
            <person name="Bailey B.A."/>
        </authorList>
    </citation>
    <scope>NUCLEOTIDE SEQUENCE [LARGE SCALE GENOMIC DNA]</scope>
    <source>
        <strain evidence="1 2">MCA 2997</strain>
    </source>
</reference>
<dbReference type="STRING" id="1381753.V2YJ82"/>
<dbReference type="KEGG" id="mrr:Moror_10583"/>
<name>V2YJ82_MONRO</name>
<dbReference type="Proteomes" id="UP000017559">
    <property type="component" value="Unassembled WGS sequence"/>
</dbReference>
<organism evidence="1 2">
    <name type="scientific">Moniliophthora roreri (strain MCA 2997)</name>
    <name type="common">Cocoa frosty pod rot fungus</name>
    <name type="synonym">Crinipellis roreri</name>
    <dbReference type="NCBI Taxonomy" id="1381753"/>
    <lineage>
        <taxon>Eukaryota</taxon>
        <taxon>Fungi</taxon>
        <taxon>Dikarya</taxon>
        <taxon>Basidiomycota</taxon>
        <taxon>Agaricomycotina</taxon>
        <taxon>Agaricomycetes</taxon>
        <taxon>Agaricomycetidae</taxon>
        <taxon>Agaricales</taxon>
        <taxon>Marasmiineae</taxon>
        <taxon>Marasmiaceae</taxon>
        <taxon>Moniliophthora</taxon>
    </lineage>
</organism>
<dbReference type="EMBL" id="AWSO01000321">
    <property type="protein sequence ID" value="ESK91754.1"/>
    <property type="molecule type" value="Genomic_DNA"/>
</dbReference>
<gene>
    <name evidence="1" type="ORF">Moror_10583</name>
</gene>
<evidence type="ECO:0000313" key="2">
    <source>
        <dbReference type="Proteomes" id="UP000017559"/>
    </source>
</evidence>
<comment type="caution">
    <text evidence="1">The sequence shown here is derived from an EMBL/GenBank/DDBJ whole genome shotgun (WGS) entry which is preliminary data.</text>
</comment>
<dbReference type="Gene3D" id="3.80.10.10">
    <property type="entry name" value="Ribonuclease Inhibitor"/>
    <property type="match status" value="1"/>
</dbReference>
<dbReference type="HOGENOM" id="CLU_075617_0_0_1"/>
<proteinExistence type="predicted"/>
<dbReference type="InterPro" id="IPR032675">
    <property type="entry name" value="LRR_dom_sf"/>
</dbReference>
<sequence length="349" mass="38482">MVPAIDILAQNSTRWSDFLWRISARTIHHPAFHAIRGKLPRLKNLEVFSCPSNGDIDQEAQSATGLDIFAECPSLSSVQFSPDLTGGIQFPSAQIRSLGLRVSYTTKALRILSGFPNIASLELFRVGGGKACQNHFISDLKRLLIKATDQNDVSSILNHTTLQSLSVLQISGVTEASAVGWEKWDSVPIKDFLLRSSCRVTTLHLCYLPITSEQTISLLTLLPSLRELHVKERKVNNSCNKIVTGYLLESLQISFCHFAGDLRALIPRLTDLLLAVYPDDLNTDALMRVVTSRWLPDADDAAEAGIDCLRSIVIILRGEKLEAGENCKLSPLLDFRDAGLRVNIESSSS</sequence>